<reference evidence="7" key="1">
    <citation type="submission" date="2023-07" db="EMBL/GenBank/DDBJ databases">
        <title>Wenyingzhuangia sp. chi5 genome sequencing and assembly.</title>
        <authorList>
            <person name="Park S."/>
        </authorList>
    </citation>
    <scope>NUCLEOTIDE SEQUENCE</scope>
    <source>
        <strain evidence="7">Chi5</strain>
    </source>
</reference>
<evidence type="ECO:0000256" key="2">
    <source>
        <dbReference type="ARBA" id="ARBA00005297"/>
    </source>
</evidence>
<feature type="domain" description="Chorismate-utilising enzyme C-terminal" evidence="6">
    <location>
        <begin position="95"/>
        <end position="336"/>
    </location>
</feature>
<accession>A0ABT8VRC7</accession>
<keyword evidence="4" id="KW-0413">Isomerase</keyword>
<dbReference type="EMBL" id="JAUMIT010000002">
    <property type="protein sequence ID" value="MDO3694528.1"/>
    <property type="molecule type" value="Genomic_DNA"/>
</dbReference>
<evidence type="ECO:0000256" key="4">
    <source>
        <dbReference type="ARBA" id="ARBA00023235"/>
    </source>
</evidence>
<evidence type="ECO:0000313" key="7">
    <source>
        <dbReference type="EMBL" id="MDO3694528.1"/>
    </source>
</evidence>
<dbReference type="InterPro" id="IPR005801">
    <property type="entry name" value="ADC_synthase"/>
</dbReference>
<comment type="similarity">
    <text evidence="2">Belongs to the isochorismate synthase family.</text>
</comment>
<dbReference type="Gene3D" id="3.60.120.10">
    <property type="entry name" value="Anthranilate synthase"/>
    <property type="match status" value="1"/>
</dbReference>
<dbReference type="InterPro" id="IPR015890">
    <property type="entry name" value="Chorismate_C"/>
</dbReference>
<gene>
    <name evidence="7" type="ORF">QVZ41_06680</name>
</gene>
<dbReference type="EC" id="5.4.4.2" evidence="3"/>
<dbReference type="NCBIfam" id="TIGR00543">
    <property type="entry name" value="isochor_syn"/>
    <property type="match status" value="1"/>
</dbReference>
<comment type="catalytic activity">
    <reaction evidence="1">
        <text>chorismate = isochorismate</text>
        <dbReference type="Rhea" id="RHEA:18985"/>
        <dbReference type="ChEBI" id="CHEBI:29748"/>
        <dbReference type="ChEBI" id="CHEBI:29780"/>
        <dbReference type="EC" id="5.4.4.2"/>
    </reaction>
</comment>
<keyword evidence="8" id="KW-1185">Reference proteome</keyword>
<evidence type="ECO:0000259" key="6">
    <source>
        <dbReference type="Pfam" id="PF00425"/>
    </source>
</evidence>
<evidence type="ECO:0000313" key="8">
    <source>
        <dbReference type="Proteomes" id="UP001168642"/>
    </source>
</evidence>
<sequence>MNYSEQINIAFKAQKPFVAYKNPNENKVQVIIQTSDELIEFDDFSLSGYVFAPFNNDEKAYLIQPDVYFKDEVQVFDFEPTGVEEKNQEAAKLTHINIVKKAIKTIQETEISKIVVSRKEEVLVSDFNLLEVYNKLMNQYPNAYVYVWFHPKVGLWMGATPETLLNIENNTFKTMALAGTQTFKGDLNPAWGTKELEEQQMVSDFIKEHLENAVQNLEFSKVETVRAGSLLHLKTNISGTLVDSKDVETLVKLLHPTPAVCGLPKELSKKFILQNESYNRSYYSGYLGALNMANETSFFVNLRCFQYVNNKVVLYVGGGITAESNAEKEWEETVAKSQIIKAVL</sequence>
<dbReference type="InterPro" id="IPR004561">
    <property type="entry name" value="IsoChor_synthase"/>
</dbReference>
<evidence type="ECO:0000256" key="1">
    <source>
        <dbReference type="ARBA" id="ARBA00000799"/>
    </source>
</evidence>
<proteinExistence type="inferred from homology"/>
<comment type="caution">
    <text evidence="7">The sequence shown here is derived from an EMBL/GenBank/DDBJ whole genome shotgun (WGS) entry which is preliminary data.</text>
</comment>
<dbReference type="PANTHER" id="PTHR42839:SF2">
    <property type="entry name" value="ISOCHORISMATE SYNTHASE ENTC"/>
    <property type="match status" value="1"/>
</dbReference>
<name>A0ABT8VRC7_9FLAO</name>
<dbReference type="PANTHER" id="PTHR42839">
    <property type="entry name" value="ISOCHORISMATE SYNTHASE ENTC"/>
    <property type="match status" value="1"/>
</dbReference>
<dbReference type="Pfam" id="PF00425">
    <property type="entry name" value="Chorismate_bind"/>
    <property type="match status" value="1"/>
</dbReference>
<protein>
    <recommendedName>
        <fullName evidence="3">isochorismate synthase</fullName>
        <ecNumber evidence="3">5.4.4.2</ecNumber>
    </recommendedName>
    <alternativeName>
        <fullName evidence="5">Isochorismate mutase</fullName>
    </alternativeName>
</protein>
<evidence type="ECO:0000256" key="5">
    <source>
        <dbReference type="ARBA" id="ARBA00041564"/>
    </source>
</evidence>
<dbReference type="SUPFAM" id="SSF56322">
    <property type="entry name" value="ADC synthase"/>
    <property type="match status" value="1"/>
</dbReference>
<organism evidence="7 8">
    <name type="scientific">Wenyingzhuangia gilva</name>
    <dbReference type="NCBI Taxonomy" id="3057677"/>
    <lineage>
        <taxon>Bacteria</taxon>
        <taxon>Pseudomonadati</taxon>
        <taxon>Bacteroidota</taxon>
        <taxon>Flavobacteriia</taxon>
        <taxon>Flavobacteriales</taxon>
        <taxon>Flavobacteriaceae</taxon>
        <taxon>Wenyingzhuangia</taxon>
    </lineage>
</organism>
<dbReference type="RefSeq" id="WP_302883771.1">
    <property type="nucleotide sequence ID" value="NZ_JAUMIT010000002.1"/>
</dbReference>
<evidence type="ECO:0000256" key="3">
    <source>
        <dbReference type="ARBA" id="ARBA00012824"/>
    </source>
</evidence>
<dbReference type="Proteomes" id="UP001168642">
    <property type="component" value="Unassembled WGS sequence"/>
</dbReference>